<organism evidence="3 4">
    <name type="scientific">Abrus precatorius</name>
    <name type="common">Indian licorice</name>
    <name type="synonym">Glycine abrus</name>
    <dbReference type="NCBI Taxonomy" id="3816"/>
    <lineage>
        <taxon>Eukaryota</taxon>
        <taxon>Viridiplantae</taxon>
        <taxon>Streptophyta</taxon>
        <taxon>Embryophyta</taxon>
        <taxon>Tracheophyta</taxon>
        <taxon>Spermatophyta</taxon>
        <taxon>Magnoliopsida</taxon>
        <taxon>eudicotyledons</taxon>
        <taxon>Gunneridae</taxon>
        <taxon>Pentapetalae</taxon>
        <taxon>rosids</taxon>
        <taxon>fabids</taxon>
        <taxon>Fabales</taxon>
        <taxon>Fabaceae</taxon>
        <taxon>Papilionoideae</taxon>
        <taxon>50 kb inversion clade</taxon>
        <taxon>NPAAA clade</taxon>
        <taxon>indigoferoid/millettioid clade</taxon>
        <taxon>Abreae</taxon>
        <taxon>Abrus</taxon>
    </lineage>
</organism>
<dbReference type="Proteomes" id="UP000694853">
    <property type="component" value="Unplaced"/>
</dbReference>
<proteinExistence type="predicted"/>
<dbReference type="GeneID" id="113862339"/>
<protein>
    <submittedName>
        <fullName evidence="4">Uncharacterized protein LOC113862339</fullName>
    </submittedName>
</protein>
<dbReference type="GO" id="GO:0008270">
    <property type="term" value="F:zinc ion binding"/>
    <property type="evidence" value="ECO:0007669"/>
    <property type="project" value="InterPro"/>
</dbReference>
<accession>A0A8B8L4V9</accession>
<dbReference type="CDD" id="cd00303">
    <property type="entry name" value="retropepsin_like"/>
    <property type="match status" value="1"/>
</dbReference>
<feature type="compositionally biased region" description="Basic and acidic residues" evidence="1">
    <location>
        <begin position="35"/>
        <end position="49"/>
    </location>
</feature>
<dbReference type="InterPro" id="IPR036875">
    <property type="entry name" value="Znf_CCHC_sf"/>
</dbReference>
<dbReference type="SUPFAM" id="SSF57756">
    <property type="entry name" value="Retrovirus zinc finger-like domains"/>
    <property type="match status" value="1"/>
</dbReference>
<evidence type="ECO:0000313" key="4">
    <source>
        <dbReference type="RefSeq" id="XP_027351230.1"/>
    </source>
</evidence>
<dbReference type="OrthoDB" id="1436782at2759"/>
<dbReference type="SUPFAM" id="SSF50630">
    <property type="entry name" value="Acid proteases"/>
    <property type="match status" value="1"/>
</dbReference>
<dbReference type="Gene3D" id="4.10.60.10">
    <property type="entry name" value="Zinc finger, CCHC-type"/>
    <property type="match status" value="1"/>
</dbReference>
<reference evidence="3" key="1">
    <citation type="journal article" date="2019" name="Toxins">
        <title>Detection of Abrin-Like and Prepropulchellin-Like Toxin Genes and Transcripts Using Whole Genome Sequencing and Full-Length Transcript Sequencing of Abrus precatorius.</title>
        <authorList>
            <person name="Hovde B.T."/>
            <person name="Daligault H.E."/>
            <person name="Hanschen E.R."/>
            <person name="Kunde Y.A."/>
            <person name="Johnson M.B."/>
            <person name="Starkenburg S.R."/>
            <person name="Johnson S.L."/>
        </authorList>
    </citation>
    <scope>NUCLEOTIDE SEQUENCE [LARGE SCALE GENOMIC DNA]</scope>
</reference>
<feature type="compositionally biased region" description="Polar residues" evidence="1">
    <location>
        <begin position="56"/>
        <end position="73"/>
    </location>
</feature>
<dbReference type="GO" id="GO:0003676">
    <property type="term" value="F:nucleic acid binding"/>
    <property type="evidence" value="ECO:0007669"/>
    <property type="project" value="InterPro"/>
</dbReference>
<dbReference type="InterPro" id="IPR001878">
    <property type="entry name" value="Znf_CCHC"/>
</dbReference>
<dbReference type="AlphaFoldDB" id="A0A8B8L4V9"/>
<feature type="region of interest" description="Disordered" evidence="1">
    <location>
        <begin position="35"/>
        <end position="81"/>
    </location>
</feature>
<dbReference type="RefSeq" id="XP_027351230.1">
    <property type="nucleotide sequence ID" value="XM_027495429.1"/>
</dbReference>
<dbReference type="SMART" id="SM00343">
    <property type="entry name" value="ZnF_C2HC"/>
    <property type="match status" value="2"/>
</dbReference>
<dbReference type="KEGG" id="aprc:113862339"/>
<evidence type="ECO:0000259" key="2">
    <source>
        <dbReference type="SMART" id="SM00343"/>
    </source>
</evidence>
<evidence type="ECO:0000313" key="3">
    <source>
        <dbReference type="Proteomes" id="UP000694853"/>
    </source>
</evidence>
<sequence length="336" mass="37120">MPNIRAAVSVFQLTDFPTLVSKCRIFKANTKGKTVDTRIGDPVRQDRRPSRFSRGPYSSPNQSQVKRTISQEDSSGGSSSFRRPLKCFKCGGPHIKKNCPQLPPTCDICGKMGHYASVCWSAPQKRGSMSVVQRPESRASIGTKPTMKGKVFAMSGAETSKSEELIRGKCIIKYRLLDVLFDSGATYSFISVDCMRCLELPLSELSCDVIVSTSMGKPVATSFVCLGCPVMVHGRSFSIDLICLPLSQLDIILGMDWLSSNHVLLDCKEKILIFGTKVSESARLLSPDPLGNVMSAKAFMVLFLIETENEMKPEYILVVRDFLQVFLDDVIKLPPE</sequence>
<name>A0A8B8L4V9_ABRPR</name>
<dbReference type="Pfam" id="PF08284">
    <property type="entry name" value="RVP_2"/>
    <property type="match status" value="1"/>
</dbReference>
<feature type="domain" description="CCHC-type" evidence="2">
    <location>
        <begin position="86"/>
        <end position="101"/>
    </location>
</feature>
<keyword evidence="3" id="KW-1185">Reference proteome</keyword>
<dbReference type="PANTHER" id="PTHR15503">
    <property type="entry name" value="LDOC1 RELATED"/>
    <property type="match status" value="1"/>
</dbReference>
<dbReference type="InterPro" id="IPR021109">
    <property type="entry name" value="Peptidase_aspartic_dom_sf"/>
</dbReference>
<evidence type="ECO:0000256" key="1">
    <source>
        <dbReference type="SAM" id="MobiDB-lite"/>
    </source>
</evidence>
<dbReference type="InterPro" id="IPR032567">
    <property type="entry name" value="RTL1-rel"/>
</dbReference>
<reference evidence="4" key="2">
    <citation type="submission" date="2025-08" db="UniProtKB">
        <authorList>
            <consortium name="RefSeq"/>
        </authorList>
    </citation>
    <scope>IDENTIFICATION</scope>
    <source>
        <tissue evidence="4">Young leaves</tissue>
    </source>
</reference>
<dbReference type="Gene3D" id="2.40.70.10">
    <property type="entry name" value="Acid Proteases"/>
    <property type="match status" value="1"/>
</dbReference>
<feature type="domain" description="CCHC-type" evidence="2">
    <location>
        <begin position="105"/>
        <end position="121"/>
    </location>
</feature>
<dbReference type="PANTHER" id="PTHR15503:SF45">
    <property type="entry name" value="RNA-DIRECTED DNA POLYMERASE HOMOLOG"/>
    <property type="match status" value="1"/>
</dbReference>
<gene>
    <name evidence="4" type="primary">LOC113862339</name>
</gene>